<comment type="caution">
    <text evidence="1">The sequence shown here is derived from an EMBL/GenBank/DDBJ whole genome shotgun (WGS) entry which is preliminary data.</text>
</comment>
<organism evidence="1 2">
    <name type="scientific">Parasponia andersonii</name>
    <name type="common">Sponia andersonii</name>
    <dbReference type="NCBI Taxonomy" id="3476"/>
    <lineage>
        <taxon>Eukaryota</taxon>
        <taxon>Viridiplantae</taxon>
        <taxon>Streptophyta</taxon>
        <taxon>Embryophyta</taxon>
        <taxon>Tracheophyta</taxon>
        <taxon>Spermatophyta</taxon>
        <taxon>Magnoliopsida</taxon>
        <taxon>eudicotyledons</taxon>
        <taxon>Gunneridae</taxon>
        <taxon>Pentapetalae</taxon>
        <taxon>rosids</taxon>
        <taxon>fabids</taxon>
        <taxon>Rosales</taxon>
        <taxon>Cannabaceae</taxon>
        <taxon>Parasponia</taxon>
    </lineage>
</organism>
<dbReference type="EMBL" id="JXTB01000043">
    <property type="protein sequence ID" value="PON71650.1"/>
    <property type="molecule type" value="Genomic_DNA"/>
</dbReference>
<name>A0A2P5DEG3_PARAD</name>
<dbReference type="AlphaFoldDB" id="A0A2P5DEG3"/>
<evidence type="ECO:0000313" key="1">
    <source>
        <dbReference type="EMBL" id="PON71650.1"/>
    </source>
</evidence>
<sequence>MDLDAISKLCERLNLDDEDGEVAANREGLKEDKLGYDGDRDTYSGERREYEEELAFSTARRPRVISNIKKVQILMIEKITSTVTTVNANPRATDVLGQRYPTKILENDSLICRDIMLIDSSKQLDSNLKELNVPQYEEHISKDQSFSKGRGRRKILDGY</sequence>
<accession>A0A2P5DEG3</accession>
<reference evidence="2" key="1">
    <citation type="submission" date="2016-06" db="EMBL/GenBank/DDBJ databases">
        <title>Parallel loss of symbiosis genes in relatives of nitrogen-fixing non-legume Parasponia.</title>
        <authorList>
            <person name="Van Velzen R."/>
            <person name="Holmer R."/>
            <person name="Bu F."/>
            <person name="Rutten L."/>
            <person name="Van Zeijl A."/>
            <person name="Liu W."/>
            <person name="Santuari L."/>
            <person name="Cao Q."/>
            <person name="Sharma T."/>
            <person name="Shen D."/>
            <person name="Roswanjaya Y."/>
            <person name="Wardhani T."/>
            <person name="Kalhor M.S."/>
            <person name="Jansen J."/>
            <person name="Van den Hoogen J."/>
            <person name="Gungor B."/>
            <person name="Hartog M."/>
            <person name="Hontelez J."/>
            <person name="Verver J."/>
            <person name="Yang W.-C."/>
            <person name="Schijlen E."/>
            <person name="Repin R."/>
            <person name="Schilthuizen M."/>
            <person name="Schranz E."/>
            <person name="Heidstra R."/>
            <person name="Miyata K."/>
            <person name="Fedorova E."/>
            <person name="Kohlen W."/>
            <person name="Bisseling T."/>
            <person name="Smit S."/>
            <person name="Geurts R."/>
        </authorList>
    </citation>
    <scope>NUCLEOTIDE SEQUENCE [LARGE SCALE GENOMIC DNA]</scope>
    <source>
        <strain evidence="2">cv. WU1-14</strain>
    </source>
</reference>
<dbReference type="Proteomes" id="UP000237105">
    <property type="component" value="Unassembled WGS sequence"/>
</dbReference>
<proteinExistence type="predicted"/>
<protein>
    <submittedName>
        <fullName evidence="1">Uncharacterized protein</fullName>
    </submittedName>
</protein>
<evidence type="ECO:0000313" key="2">
    <source>
        <dbReference type="Proteomes" id="UP000237105"/>
    </source>
</evidence>
<dbReference type="OrthoDB" id="10456044at2759"/>
<keyword evidence="2" id="KW-1185">Reference proteome</keyword>
<gene>
    <name evidence="1" type="ORF">PanWU01x14_071050</name>
</gene>